<evidence type="ECO:0000313" key="1">
    <source>
        <dbReference type="EMBL" id="PUZ49335.1"/>
    </source>
</evidence>
<reference evidence="1 2" key="1">
    <citation type="submission" date="2018-04" db="EMBL/GenBank/DDBJ databases">
        <title>WGS assembly of Panicum hallii var. hallii HAL2.</title>
        <authorList>
            <person name="Lovell J."/>
            <person name="Jenkins J."/>
            <person name="Lowry D."/>
            <person name="Mamidi S."/>
            <person name="Sreedasyam A."/>
            <person name="Weng X."/>
            <person name="Barry K."/>
            <person name="Bonette J."/>
            <person name="Campitelli B."/>
            <person name="Daum C."/>
            <person name="Gordon S."/>
            <person name="Gould B."/>
            <person name="Lipzen A."/>
            <person name="MacQueen A."/>
            <person name="Palacio-Mejia J."/>
            <person name="Plott C."/>
            <person name="Shakirov E."/>
            <person name="Shu S."/>
            <person name="Yoshinaga Y."/>
            <person name="Zane M."/>
            <person name="Rokhsar D."/>
            <person name="Grimwood J."/>
            <person name="Schmutz J."/>
            <person name="Juenger T."/>
        </authorList>
    </citation>
    <scope>NUCLEOTIDE SEQUENCE [LARGE SCALE GENOMIC DNA]</scope>
    <source>
        <strain evidence="2">cv. HAL2</strain>
    </source>
</reference>
<gene>
    <name evidence="1" type="ORF">GQ55_7G317700</name>
</gene>
<dbReference type="EMBL" id="CM009755">
    <property type="protein sequence ID" value="PUZ49335.1"/>
    <property type="molecule type" value="Genomic_DNA"/>
</dbReference>
<organism evidence="1 2">
    <name type="scientific">Panicum hallii var. hallii</name>
    <dbReference type="NCBI Taxonomy" id="1504633"/>
    <lineage>
        <taxon>Eukaryota</taxon>
        <taxon>Viridiplantae</taxon>
        <taxon>Streptophyta</taxon>
        <taxon>Embryophyta</taxon>
        <taxon>Tracheophyta</taxon>
        <taxon>Spermatophyta</taxon>
        <taxon>Magnoliopsida</taxon>
        <taxon>Liliopsida</taxon>
        <taxon>Poales</taxon>
        <taxon>Poaceae</taxon>
        <taxon>PACMAD clade</taxon>
        <taxon>Panicoideae</taxon>
        <taxon>Panicodae</taxon>
        <taxon>Paniceae</taxon>
        <taxon>Panicinae</taxon>
        <taxon>Panicum</taxon>
        <taxon>Panicum sect. Panicum</taxon>
    </lineage>
</organism>
<dbReference type="AlphaFoldDB" id="A0A2T7D174"/>
<keyword evidence="2" id="KW-1185">Reference proteome</keyword>
<dbReference type="Gramene" id="PUZ49335">
    <property type="protein sequence ID" value="PUZ49335"/>
    <property type="gene ID" value="GQ55_7G317700"/>
</dbReference>
<evidence type="ECO:0000313" key="2">
    <source>
        <dbReference type="Proteomes" id="UP000244336"/>
    </source>
</evidence>
<proteinExistence type="predicted"/>
<accession>A0A2T7D174</accession>
<dbReference type="Proteomes" id="UP000244336">
    <property type="component" value="Chromosome 7"/>
</dbReference>
<sequence length="68" mass="7886">MVFVVVFWYFQNLLRTLMVVANIHQLLATPCLTVSPIFMFYAFSQADCATGVSCPVKLYRIIVDYFRN</sequence>
<protein>
    <submittedName>
        <fullName evidence="1">Uncharacterized protein</fullName>
    </submittedName>
</protein>
<name>A0A2T7D174_9POAL</name>